<feature type="transmembrane region" description="Helical" evidence="1">
    <location>
        <begin position="84"/>
        <end position="117"/>
    </location>
</feature>
<dbReference type="InterPro" id="IPR026898">
    <property type="entry name" value="PrsW"/>
</dbReference>
<feature type="non-terminal residue" evidence="2">
    <location>
        <position position="1"/>
    </location>
</feature>
<reference evidence="2" key="1">
    <citation type="journal article" date="2014" name="Front. Microbiol.">
        <title>High frequency of phylogenetically diverse reductive dehalogenase-homologous genes in deep subseafloor sedimentary metagenomes.</title>
        <authorList>
            <person name="Kawai M."/>
            <person name="Futagami T."/>
            <person name="Toyoda A."/>
            <person name="Takaki Y."/>
            <person name="Nishi S."/>
            <person name="Hori S."/>
            <person name="Arai W."/>
            <person name="Tsubouchi T."/>
            <person name="Morono Y."/>
            <person name="Uchiyama I."/>
            <person name="Ito T."/>
            <person name="Fujiyama A."/>
            <person name="Inagaki F."/>
            <person name="Takami H."/>
        </authorList>
    </citation>
    <scope>NUCLEOTIDE SEQUENCE</scope>
    <source>
        <strain evidence="2">Expedition CK06-06</strain>
    </source>
</reference>
<dbReference type="AlphaFoldDB" id="X1UEX3"/>
<feature type="transmembrane region" description="Helical" evidence="1">
    <location>
        <begin position="191"/>
        <end position="210"/>
    </location>
</feature>
<dbReference type="EMBL" id="BARW01017481">
    <property type="protein sequence ID" value="GAJ02112.1"/>
    <property type="molecule type" value="Genomic_DNA"/>
</dbReference>
<evidence type="ECO:0000313" key="2">
    <source>
        <dbReference type="EMBL" id="GAJ02112.1"/>
    </source>
</evidence>
<dbReference type="GO" id="GO:0008233">
    <property type="term" value="F:peptidase activity"/>
    <property type="evidence" value="ECO:0007669"/>
    <property type="project" value="InterPro"/>
</dbReference>
<dbReference type="Pfam" id="PF13367">
    <property type="entry name" value="PrsW-protease"/>
    <property type="match status" value="1"/>
</dbReference>
<proteinExistence type="predicted"/>
<keyword evidence="1" id="KW-0812">Transmembrane</keyword>
<feature type="transmembrane region" description="Helical" evidence="1">
    <location>
        <begin position="21"/>
        <end position="42"/>
    </location>
</feature>
<accession>X1UEX3</accession>
<name>X1UEX3_9ZZZZ</name>
<comment type="caution">
    <text evidence="2">The sequence shown here is derived from an EMBL/GenBank/DDBJ whole genome shotgun (WGS) entry which is preliminary data.</text>
</comment>
<evidence type="ECO:0008006" key="3">
    <source>
        <dbReference type="Google" id="ProtNLM"/>
    </source>
</evidence>
<keyword evidence="1" id="KW-1133">Transmembrane helix</keyword>
<keyword evidence="1" id="KW-0472">Membrane</keyword>
<sequence length="280" mass="30663">GIVYGYQGMQGKIQERKDKPLAGWMYIGILFPIALGLGYLAFNQGILPSVLGPLAHISAATIPVVFALAILLRKGSPISAKRTWGHFLAGLWASPMVAFIIEILAAIPLLIIVFVMLFQEISSQGLIENFTRPEQWTEPYLVSQVQEFTNQPLILFLIAAFLIVFVPMVEEAIKTIGVWPVIRRGFTQHQAFIGGAIAGAGYGLFEAFFLGQPGVTWVPVMIARAGATMMHMITTALTSLGIARARESGRWSDALRYYFVAVFLHSLWNISALGVGVIIL</sequence>
<feature type="transmembrane region" description="Helical" evidence="1">
    <location>
        <begin position="54"/>
        <end position="72"/>
    </location>
</feature>
<feature type="non-terminal residue" evidence="2">
    <location>
        <position position="280"/>
    </location>
</feature>
<gene>
    <name evidence="2" type="ORF">S12H4_30186</name>
</gene>
<feature type="transmembrane region" description="Helical" evidence="1">
    <location>
        <begin position="222"/>
        <end position="243"/>
    </location>
</feature>
<evidence type="ECO:0000256" key="1">
    <source>
        <dbReference type="SAM" id="Phobius"/>
    </source>
</evidence>
<feature type="transmembrane region" description="Helical" evidence="1">
    <location>
        <begin position="255"/>
        <end position="279"/>
    </location>
</feature>
<feature type="transmembrane region" description="Helical" evidence="1">
    <location>
        <begin position="153"/>
        <end position="170"/>
    </location>
</feature>
<organism evidence="2">
    <name type="scientific">marine sediment metagenome</name>
    <dbReference type="NCBI Taxonomy" id="412755"/>
    <lineage>
        <taxon>unclassified sequences</taxon>
        <taxon>metagenomes</taxon>
        <taxon>ecological metagenomes</taxon>
    </lineage>
</organism>
<protein>
    <recommendedName>
        <fullName evidence="3">PrsW family intramembrane metalloprotease</fullName>
    </recommendedName>
</protein>